<feature type="transmembrane region" description="Helical" evidence="1">
    <location>
        <begin position="75"/>
        <end position="97"/>
    </location>
</feature>
<organism evidence="3 4">
    <name type="scientific">Candidatus Magasanikbacteria bacterium RIFCSPHIGHO2_01_FULL_33_34</name>
    <dbReference type="NCBI Taxonomy" id="1798671"/>
    <lineage>
        <taxon>Bacteria</taxon>
        <taxon>Candidatus Magasanikiibacteriota</taxon>
    </lineage>
</organism>
<protein>
    <recommendedName>
        <fullName evidence="2">DUF5658 domain-containing protein</fullName>
    </recommendedName>
</protein>
<proteinExistence type="predicted"/>
<sequence>MRTKFIIISLFLLAIAIIFDTVSTFVFSFKPNFSEKNPNMSWWLEQGSYYFIAIKLLQQFVSLLLLWLARKHKYIPIVTFFLLLIHAYIVFLHIQLWQKF</sequence>
<name>A0A1F6LLA7_9BACT</name>
<comment type="caution">
    <text evidence="3">The sequence shown here is derived from an EMBL/GenBank/DDBJ whole genome shotgun (WGS) entry which is preliminary data.</text>
</comment>
<dbReference type="AlphaFoldDB" id="A0A1F6LLA7"/>
<feature type="transmembrane region" description="Helical" evidence="1">
    <location>
        <begin position="49"/>
        <end position="68"/>
    </location>
</feature>
<gene>
    <name evidence="3" type="ORF">A2725_04620</name>
</gene>
<feature type="transmembrane region" description="Helical" evidence="1">
    <location>
        <begin position="7"/>
        <end position="29"/>
    </location>
</feature>
<feature type="domain" description="DUF5658" evidence="2">
    <location>
        <begin position="12"/>
        <end position="97"/>
    </location>
</feature>
<dbReference type="EMBL" id="MFPS01000002">
    <property type="protein sequence ID" value="OGH60162.1"/>
    <property type="molecule type" value="Genomic_DNA"/>
</dbReference>
<reference evidence="3 4" key="1">
    <citation type="journal article" date="2016" name="Nat. Commun.">
        <title>Thousands of microbial genomes shed light on interconnected biogeochemical processes in an aquifer system.</title>
        <authorList>
            <person name="Anantharaman K."/>
            <person name="Brown C.T."/>
            <person name="Hug L.A."/>
            <person name="Sharon I."/>
            <person name="Castelle C.J."/>
            <person name="Probst A.J."/>
            <person name="Thomas B.C."/>
            <person name="Singh A."/>
            <person name="Wilkins M.J."/>
            <person name="Karaoz U."/>
            <person name="Brodie E.L."/>
            <person name="Williams K.H."/>
            <person name="Hubbard S.S."/>
            <person name="Banfield J.F."/>
        </authorList>
    </citation>
    <scope>NUCLEOTIDE SEQUENCE [LARGE SCALE GENOMIC DNA]</scope>
</reference>
<keyword evidence="1" id="KW-0812">Transmembrane</keyword>
<keyword evidence="1" id="KW-0472">Membrane</keyword>
<dbReference type="InterPro" id="IPR043717">
    <property type="entry name" value="DUF5658"/>
</dbReference>
<evidence type="ECO:0000259" key="2">
    <source>
        <dbReference type="Pfam" id="PF18902"/>
    </source>
</evidence>
<evidence type="ECO:0000256" key="1">
    <source>
        <dbReference type="SAM" id="Phobius"/>
    </source>
</evidence>
<accession>A0A1F6LLA7</accession>
<evidence type="ECO:0000313" key="3">
    <source>
        <dbReference type="EMBL" id="OGH60162.1"/>
    </source>
</evidence>
<dbReference type="Proteomes" id="UP000177067">
    <property type="component" value="Unassembled WGS sequence"/>
</dbReference>
<dbReference type="Pfam" id="PF18902">
    <property type="entry name" value="DUF5658"/>
    <property type="match status" value="1"/>
</dbReference>
<evidence type="ECO:0000313" key="4">
    <source>
        <dbReference type="Proteomes" id="UP000177067"/>
    </source>
</evidence>
<keyword evidence="1" id="KW-1133">Transmembrane helix</keyword>